<dbReference type="GO" id="GO:0097550">
    <property type="term" value="C:transcription preinitiation complex"/>
    <property type="evidence" value="ECO:0007669"/>
    <property type="project" value="TreeGrafter"/>
</dbReference>
<dbReference type="Pfam" id="PF08271">
    <property type="entry name" value="Zn_Ribbon_TF"/>
    <property type="match status" value="1"/>
</dbReference>
<evidence type="ECO:0000313" key="9">
    <source>
        <dbReference type="EMBL" id="BBG23857.1"/>
    </source>
</evidence>
<keyword evidence="7" id="KW-0479">Metal-binding</keyword>
<dbReference type="AlphaFoldDB" id="A0A510DUL1"/>
<protein>
    <recommendedName>
        <fullName evidence="2">Transcription initiation factor IIB</fullName>
    </recommendedName>
</protein>
<dbReference type="STRING" id="1294262.GCA_001316085_01104"/>
<dbReference type="GO" id="GO:0070897">
    <property type="term" value="P:transcription preinitiation complex assembly"/>
    <property type="evidence" value="ECO:0007669"/>
    <property type="project" value="InterPro"/>
</dbReference>
<evidence type="ECO:0000259" key="8">
    <source>
        <dbReference type="PROSITE" id="PS51134"/>
    </source>
</evidence>
<dbReference type="SMART" id="SM00385">
    <property type="entry name" value="CYCLIN"/>
    <property type="match status" value="1"/>
</dbReference>
<dbReference type="InterPro" id="IPR013763">
    <property type="entry name" value="Cyclin-like_dom"/>
</dbReference>
<dbReference type="Proteomes" id="UP000322983">
    <property type="component" value="Chromosome"/>
</dbReference>
<dbReference type="SUPFAM" id="SSF47954">
    <property type="entry name" value="Cyclin-like"/>
    <property type="match status" value="2"/>
</dbReference>
<dbReference type="Gene3D" id="1.10.472.170">
    <property type="match status" value="1"/>
</dbReference>
<dbReference type="PROSITE" id="PS51134">
    <property type="entry name" value="ZF_TFIIB"/>
    <property type="match status" value="1"/>
</dbReference>
<organism evidence="9 10">
    <name type="scientific">Sulfuracidifex tepidarius</name>
    <dbReference type="NCBI Taxonomy" id="1294262"/>
    <lineage>
        <taxon>Archaea</taxon>
        <taxon>Thermoproteota</taxon>
        <taxon>Thermoprotei</taxon>
        <taxon>Sulfolobales</taxon>
        <taxon>Sulfolobaceae</taxon>
        <taxon>Sulfuracidifex</taxon>
    </lineage>
</organism>
<evidence type="ECO:0000256" key="3">
    <source>
        <dbReference type="ARBA" id="ARBA00022737"/>
    </source>
</evidence>
<keyword evidence="5" id="KW-0804">Transcription</keyword>
<dbReference type="InterPro" id="IPR013150">
    <property type="entry name" value="TFIIB_cyclin"/>
</dbReference>
<proteinExistence type="inferred from homology"/>
<keyword evidence="7" id="KW-0862">Zinc</keyword>
<evidence type="ECO:0000256" key="1">
    <source>
        <dbReference type="ARBA" id="ARBA00010857"/>
    </source>
</evidence>
<dbReference type="InterPro" id="IPR013137">
    <property type="entry name" value="Znf_TFIIB"/>
</dbReference>
<evidence type="ECO:0000256" key="4">
    <source>
        <dbReference type="ARBA" id="ARBA00023015"/>
    </source>
</evidence>
<dbReference type="PANTHER" id="PTHR11618">
    <property type="entry name" value="TRANSCRIPTION INITIATION FACTOR IIB-RELATED"/>
    <property type="match status" value="1"/>
</dbReference>
<dbReference type="Gene3D" id="1.10.472.10">
    <property type="entry name" value="Cyclin-like"/>
    <property type="match status" value="1"/>
</dbReference>
<dbReference type="InterPro" id="IPR000812">
    <property type="entry name" value="TFIIB"/>
</dbReference>
<keyword evidence="4" id="KW-0805">Transcription regulation</keyword>
<dbReference type="PRINTS" id="PR00685">
    <property type="entry name" value="TIFACTORIIB"/>
</dbReference>
<dbReference type="EMBL" id="AP018929">
    <property type="protein sequence ID" value="BBG23857.1"/>
    <property type="molecule type" value="Genomic_DNA"/>
</dbReference>
<dbReference type="PANTHER" id="PTHR11618:SF13">
    <property type="entry name" value="TRANSCRIPTION INITIATION FACTOR IIB"/>
    <property type="match status" value="1"/>
</dbReference>
<reference evidence="9 10" key="1">
    <citation type="journal article" date="2020" name="Int. J. Syst. Evol. Microbiol.">
        <title>Sulfuracidifex tepidarius gen. nov., sp. nov. and transfer of Sulfolobus metallicus Huber and Stetter 1992 to the genus Sulfuracidifex as Sulfuracidifex metallicus comb. nov.</title>
        <authorList>
            <person name="Itoh T."/>
            <person name="Miura T."/>
            <person name="Sakai H.D."/>
            <person name="Kato S."/>
            <person name="Ohkuma M."/>
            <person name="Takashina T."/>
        </authorList>
    </citation>
    <scope>NUCLEOTIDE SEQUENCE [LARGE SCALE GENOMIC DNA]</scope>
    <source>
        <strain evidence="9 10">IC-006</strain>
    </source>
</reference>
<evidence type="ECO:0000256" key="7">
    <source>
        <dbReference type="PROSITE-ProRule" id="PRU00469"/>
    </source>
</evidence>
<evidence type="ECO:0000256" key="5">
    <source>
        <dbReference type="ARBA" id="ARBA00023163"/>
    </source>
</evidence>
<feature type="domain" description="TFIIB-type" evidence="8">
    <location>
        <begin position="1"/>
        <end position="30"/>
    </location>
</feature>
<evidence type="ECO:0000256" key="6">
    <source>
        <dbReference type="ARBA" id="ARBA00053882"/>
    </source>
</evidence>
<dbReference type="GO" id="GO:0017025">
    <property type="term" value="F:TBP-class protein binding"/>
    <property type="evidence" value="ECO:0007669"/>
    <property type="project" value="InterPro"/>
</dbReference>
<dbReference type="GO" id="GO:0008270">
    <property type="term" value="F:zinc ion binding"/>
    <property type="evidence" value="ECO:0007669"/>
    <property type="project" value="UniProtKB-KW"/>
</dbReference>
<keyword evidence="3" id="KW-0677">Repeat</keyword>
<dbReference type="RefSeq" id="WP_054845542.1">
    <property type="nucleotide sequence ID" value="NZ_AP018929.1"/>
</dbReference>
<dbReference type="SUPFAM" id="SSF57783">
    <property type="entry name" value="Zinc beta-ribbon"/>
    <property type="match status" value="1"/>
</dbReference>
<dbReference type="OrthoDB" id="7429at2157"/>
<sequence>MKCPVCGEDSVIYDTVRNQVVCVNCGYVPEERIVDVGPEWRAYNQKDRMSKERTGSPLSNNIHDQGLTTTIGVSYKDKRKSLSLKRTQDKTRVSNGDKKLVTLLSILNQQSAKMGLPDYVRSTAATIIRKLVKEKATNRIDKNVLVIAALYYSCEINKIPQHLQEFKAKFSVDRNEFWKALKKIQNIKQTSPELRPKIKPNEYIPKINSSLNLPQPVATKASQLVEKMYDEGMTSGKGYLALSAAAVYLMSTLMDKKRTQKEIADALKITEVTIRNRYKDIIGNFDIEVKI</sequence>
<comment type="similarity">
    <text evidence="1">Belongs to the TFIIB family.</text>
</comment>
<dbReference type="InterPro" id="IPR036915">
    <property type="entry name" value="Cyclin-like_sf"/>
</dbReference>
<evidence type="ECO:0000313" key="10">
    <source>
        <dbReference type="Proteomes" id="UP000322983"/>
    </source>
</evidence>
<gene>
    <name evidence="9" type="ORF">IC006_1153</name>
</gene>
<dbReference type="KEGG" id="step:IC006_1153"/>
<keyword evidence="7" id="KW-0863">Zinc-finger</keyword>
<keyword evidence="10" id="KW-1185">Reference proteome</keyword>
<evidence type="ECO:0000256" key="2">
    <source>
        <dbReference type="ARBA" id="ARBA00013932"/>
    </source>
</evidence>
<accession>A0A510DUL1</accession>
<dbReference type="Pfam" id="PF00382">
    <property type="entry name" value="TFIIB"/>
    <property type="match status" value="2"/>
</dbReference>
<dbReference type="CDD" id="cd20550">
    <property type="entry name" value="CYCLIN_TFIIB_archaea_like_rpt2"/>
    <property type="match status" value="1"/>
</dbReference>
<comment type="function">
    <text evidence="6">Stabilizes TBP binding to an archaeal box-A promoter. Also responsible for recruiting RNA polymerase II to the pre-initiation complex (DNA-TBP-TFIIB).</text>
</comment>
<dbReference type="GeneID" id="41714912"/>
<name>A0A510DUL1_9CREN</name>
<dbReference type="FunFam" id="1.10.472.10:FF:000023">
    <property type="entry name" value="Transcription initiation factor IIB"/>
    <property type="match status" value="1"/>
</dbReference>